<dbReference type="GO" id="GO:0035869">
    <property type="term" value="C:ciliary transition zone"/>
    <property type="evidence" value="ECO:0007669"/>
    <property type="project" value="TreeGrafter"/>
</dbReference>
<dbReference type="EMBL" id="JARKHS020015744">
    <property type="protein sequence ID" value="KAK8774158.1"/>
    <property type="molecule type" value="Genomic_DNA"/>
</dbReference>
<evidence type="ECO:0000313" key="2">
    <source>
        <dbReference type="EMBL" id="KAK8774158.1"/>
    </source>
</evidence>
<proteinExistence type="predicted"/>
<evidence type="ECO:0000313" key="3">
    <source>
        <dbReference type="Proteomes" id="UP001321473"/>
    </source>
</evidence>
<dbReference type="AlphaFoldDB" id="A0AAQ4EHN6"/>
<protein>
    <recommendedName>
        <fullName evidence="4">C2 domain-containing protein</fullName>
    </recommendedName>
</protein>
<dbReference type="InterPro" id="IPR052434">
    <property type="entry name" value="Tectonic-like_complex_comp"/>
</dbReference>
<name>A0AAQ4EHN6_AMBAM</name>
<evidence type="ECO:0000256" key="1">
    <source>
        <dbReference type="SAM" id="MobiDB-lite"/>
    </source>
</evidence>
<dbReference type="InterPro" id="IPR035892">
    <property type="entry name" value="C2_domain_sf"/>
</dbReference>
<evidence type="ECO:0008006" key="4">
    <source>
        <dbReference type="Google" id="ProtNLM"/>
    </source>
</evidence>
<keyword evidence="3" id="KW-1185">Reference proteome</keyword>
<gene>
    <name evidence="2" type="ORF">V5799_011309</name>
</gene>
<comment type="caution">
    <text evidence="2">The sequence shown here is derived from an EMBL/GenBank/DDBJ whole genome shotgun (WGS) entry which is preliminary data.</text>
</comment>
<feature type="compositionally biased region" description="Acidic residues" evidence="1">
    <location>
        <begin position="88"/>
        <end position="97"/>
    </location>
</feature>
<accession>A0AAQ4EHN6</accession>
<dbReference type="GO" id="GO:1904491">
    <property type="term" value="P:protein localization to ciliary transition zone"/>
    <property type="evidence" value="ECO:0007669"/>
    <property type="project" value="TreeGrafter"/>
</dbReference>
<feature type="region of interest" description="Disordered" evidence="1">
    <location>
        <begin position="131"/>
        <end position="152"/>
    </location>
</feature>
<dbReference type="PANTHER" id="PTHR20837">
    <property type="entry name" value="CENTROSOMAL PROTEIN-RELATED"/>
    <property type="match status" value="1"/>
</dbReference>
<sequence length="297" mass="34428">MDSLREDLDKINEEASDHDFALIRGKILDIIEQRQKVDAQIDSLKIVLTKMKRISEDVEELRSTQGFTSSPMNLKFRRKSSDKQAEDVPPDEQPTDEELFTEELELRRLLQQLDWMDYERKLHIWHQEKRLKEQSGDASGDDKDKPHPPPDIVEADIADLVRHRAKNQRDAIAYSGALDNVVEFQVRPFVEVMFQQRTARTFVADGPHPTWNQELRLPITPEAGVVRDVIYLNLFDEVVLDLLEDDRERQSTVHQRLERRWLGSLRIPFSTLYINSKASAENTASASPHVSDIFSCI</sequence>
<dbReference type="PANTHER" id="PTHR20837:SF0">
    <property type="entry name" value="COILED-COIL AND C2 DOMAIN-CONTAINING PROTEIN 2A"/>
    <property type="match status" value="1"/>
</dbReference>
<feature type="region of interest" description="Disordered" evidence="1">
    <location>
        <begin position="62"/>
        <end position="97"/>
    </location>
</feature>
<dbReference type="SUPFAM" id="SSF49562">
    <property type="entry name" value="C2 domain (Calcium/lipid-binding domain, CaLB)"/>
    <property type="match status" value="1"/>
</dbReference>
<feature type="compositionally biased region" description="Polar residues" evidence="1">
    <location>
        <begin position="63"/>
        <end position="72"/>
    </location>
</feature>
<organism evidence="2 3">
    <name type="scientific">Amblyomma americanum</name>
    <name type="common">Lone star tick</name>
    <dbReference type="NCBI Taxonomy" id="6943"/>
    <lineage>
        <taxon>Eukaryota</taxon>
        <taxon>Metazoa</taxon>
        <taxon>Ecdysozoa</taxon>
        <taxon>Arthropoda</taxon>
        <taxon>Chelicerata</taxon>
        <taxon>Arachnida</taxon>
        <taxon>Acari</taxon>
        <taxon>Parasitiformes</taxon>
        <taxon>Ixodida</taxon>
        <taxon>Ixodoidea</taxon>
        <taxon>Ixodidae</taxon>
        <taxon>Amblyomminae</taxon>
        <taxon>Amblyomma</taxon>
    </lineage>
</organism>
<dbReference type="GO" id="GO:1905515">
    <property type="term" value="P:non-motile cilium assembly"/>
    <property type="evidence" value="ECO:0007669"/>
    <property type="project" value="TreeGrafter"/>
</dbReference>
<reference evidence="2 3" key="1">
    <citation type="journal article" date="2023" name="Arcadia Sci">
        <title>De novo assembly of a long-read Amblyomma americanum tick genome.</title>
        <authorList>
            <person name="Chou S."/>
            <person name="Poskanzer K.E."/>
            <person name="Rollins M."/>
            <person name="Thuy-Boun P.S."/>
        </authorList>
    </citation>
    <scope>NUCLEOTIDE SEQUENCE [LARGE SCALE GENOMIC DNA]</scope>
    <source>
        <strain evidence="2">F_SG_1</strain>
        <tissue evidence="2">Salivary glands</tissue>
    </source>
</reference>
<feature type="compositionally biased region" description="Basic and acidic residues" evidence="1">
    <location>
        <begin position="131"/>
        <end position="148"/>
    </location>
</feature>
<dbReference type="Proteomes" id="UP001321473">
    <property type="component" value="Unassembled WGS sequence"/>
</dbReference>